<dbReference type="AlphaFoldDB" id="A0A4D9ECB7"/>
<sequence length="108" mass="12520">MLGIQMLELVQKANRQEIVKRSRRPRKVSCKQAEQKLEAEKVKAGGREATLEVAQRAVELENKKHKDRETEAEKERQEKEERQHTLSILDLQKLIPETTGNAHQESHS</sequence>
<organism evidence="2 3">
    <name type="scientific">Platysternon megacephalum</name>
    <name type="common">big-headed turtle</name>
    <dbReference type="NCBI Taxonomy" id="55544"/>
    <lineage>
        <taxon>Eukaryota</taxon>
        <taxon>Metazoa</taxon>
        <taxon>Chordata</taxon>
        <taxon>Craniata</taxon>
        <taxon>Vertebrata</taxon>
        <taxon>Euteleostomi</taxon>
        <taxon>Archelosauria</taxon>
        <taxon>Testudinata</taxon>
        <taxon>Testudines</taxon>
        <taxon>Cryptodira</taxon>
        <taxon>Durocryptodira</taxon>
        <taxon>Testudinoidea</taxon>
        <taxon>Platysternidae</taxon>
        <taxon>Platysternon</taxon>
    </lineage>
</organism>
<accession>A0A4D9ECB7</accession>
<evidence type="ECO:0000313" key="3">
    <source>
        <dbReference type="Proteomes" id="UP000297703"/>
    </source>
</evidence>
<keyword evidence="3" id="KW-1185">Reference proteome</keyword>
<feature type="region of interest" description="Disordered" evidence="1">
    <location>
        <begin position="60"/>
        <end position="108"/>
    </location>
</feature>
<reference evidence="2 3" key="2">
    <citation type="submission" date="2019-04" db="EMBL/GenBank/DDBJ databases">
        <title>The genome sequence of big-headed turtle.</title>
        <authorList>
            <person name="Gong S."/>
        </authorList>
    </citation>
    <scope>NUCLEOTIDE SEQUENCE [LARGE SCALE GENOMIC DNA]</scope>
    <source>
        <strain evidence="2">DO16091913</strain>
        <tissue evidence="2">Muscle</tissue>
    </source>
</reference>
<feature type="compositionally biased region" description="Basic and acidic residues" evidence="1">
    <location>
        <begin position="60"/>
        <end position="84"/>
    </location>
</feature>
<dbReference type="EMBL" id="QXTE01000075">
    <property type="protein sequence ID" value="TFK07947.1"/>
    <property type="molecule type" value="Genomic_DNA"/>
</dbReference>
<evidence type="ECO:0000313" key="2">
    <source>
        <dbReference type="EMBL" id="TFK07947.1"/>
    </source>
</evidence>
<proteinExistence type="predicted"/>
<comment type="caution">
    <text evidence="2">The sequence shown here is derived from an EMBL/GenBank/DDBJ whole genome shotgun (WGS) entry which is preliminary data.</text>
</comment>
<reference evidence="2 3" key="1">
    <citation type="submission" date="2019-04" db="EMBL/GenBank/DDBJ databases">
        <title>Draft genome of the big-headed turtle Platysternon megacephalum.</title>
        <authorList>
            <person name="Gong S."/>
        </authorList>
    </citation>
    <scope>NUCLEOTIDE SEQUENCE [LARGE SCALE GENOMIC DNA]</scope>
    <source>
        <strain evidence="2">DO16091913</strain>
        <tissue evidence="2">Muscle</tissue>
    </source>
</reference>
<protein>
    <submittedName>
        <fullName evidence="2">Tripartite motif-containing protein 67</fullName>
    </submittedName>
</protein>
<name>A0A4D9ECB7_9SAUR</name>
<feature type="compositionally biased region" description="Polar residues" evidence="1">
    <location>
        <begin position="98"/>
        <end position="108"/>
    </location>
</feature>
<dbReference type="Proteomes" id="UP000297703">
    <property type="component" value="Unassembled WGS sequence"/>
</dbReference>
<evidence type="ECO:0000256" key="1">
    <source>
        <dbReference type="SAM" id="MobiDB-lite"/>
    </source>
</evidence>
<gene>
    <name evidence="2" type="ORF">DR999_PMT09145</name>
</gene>